<protein>
    <recommendedName>
        <fullName evidence="3">STAS/SEC14 domain-containing protein</fullName>
    </recommendedName>
</protein>
<reference evidence="2" key="1">
    <citation type="journal article" date="2019" name="Int. J. Syst. Evol. Microbiol.">
        <title>The Global Catalogue of Microorganisms (GCM) 10K type strain sequencing project: providing services to taxonomists for standard genome sequencing and annotation.</title>
        <authorList>
            <consortium name="The Broad Institute Genomics Platform"/>
            <consortium name="The Broad Institute Genome Sequencing Center for Infectious Disease"/>
            <person name="Wu L."/>
            <person name="Ma J."/>
        </authorList>
    </citation>
    <scope>NUCLEOTIDE SEQUENCE [LARGE SCALE GENOMIC DNA]</scope>
    <source>
        <strain evidence="2">CGMCC 4.1782</strain>
    </source>
</reference>
<evidence type="ECO:0000313" key="2">
    <source>
        <dbReference type="Proteomes" id="UP001597374"/>
    </source>
</evidence>
<sequence>MGKRTDTLYTSEYLTIKWHEEKGYLLADWSGILDANRARAGCTQVLQCLNQQPASKILNNNTKVTGHYPGAIDWVGRVWFPSMHSLGVKYFAWVYSPDFYTQLNIDEIVRLSSKVKIQTFYDLESAELWLLHLENSA</sequence>
<proteinExistence type="predicted"/>
<evidence type="ECO:0000313" key="1">
    <source>
        <dbReference type="EMBL" id="MFD2244855.1"/>
    </source>
</evidence>
<dbReference type="RefSeq" id="WP_250429770.1">
    <property type="nucleotide sequence ID" value="NZ_JALPRR010000002.1"/>
</dbReference>
<keyword evidence="2" id="KW-1185">Reference proteome</keyword>
<comment type="caution">
    <text evidence="1">The sequence shown here is derived from an EMBL/GenBank/DDBJ whole genome shotgun (WGS) entry which is preliminary data.</text>
</comment>
<accession>A0ABW5CV33</accession>
<dbReference type="EMBL" id="JBHUIM010000001">
    <property type="protein sequence ID" value="MFD2244855.1"/>
    <property type="molecule type" value="Genomic_DNA"/>
</dbReference>
<evidence type="ECO:0008006" key="3">
    <source>
        <dbReference type="Google" id="ProtNLM"/>
    </source>
</evidence>
<gene>
    <name evidence="1" type="ORF">ACFSKP_01230</name>
</gene>
<dbReference type="Proteomes" id="UP001597374">
    <property type="component" value="Unassembled WGS sequence"/>
</dbReference>
<name>A0ABW5CV33_9BACT</name>
<organism evidence="1 2">
    <name type="scientific">Pontibacter ruber</name>
    <dbReference type="NCBI Taxonomy" id="1343895"/>
    <lineage>
        <taxon>Bacteria</taxon>
        <taxon>Pseudomonadati</taxon>
        <taxon>Bacteroidota</taxon>
        <taxon>Cytophagia</taxon>
        <taxon>Cytophagales</taxon>
        <taxon>Hymenobacteraceae</taxon>
        <taxon>Pontibacter</taxon>
    </lineage>
</organism>